<organism evidence="3 4">
    <name type="scientific">Phyllobacterium sophorae</name>
    <dbReference type="NCBI Taxonomy" id="1520277"/>
    <lineage>
        <taxon>Bacteria</taxon>
        <taxon>Pseudomonadati</taxon>
        <taxon>Pseudomonadota</taxon>
        <taxon>Alphaproteobacteria</taxon>
        <taxon>Hyphomicrobiales</taxon>
        <taxon>Phyllobacteriaceae</taxon>
        <taxon>Phyllobacterium</taxon>
    </lineage>
</organism>
<dbReference type="SUPFAM" id="SSF88723">
    <property type="entry name" value="PIN domain-like"/>
    <property type="match status" value="1"/>
</dbReference>
<sequence>MGTFTAFLDAAVLYPAPLRDLLLELAVSDLCRAKWSNTVHDEWINALLRSRDDLTRDRLERTRHLMNAHVRDALVTDFDQLIGILQLPDLDDRHVLAAAIKGRADLIVTANLKDFPRSKPAPWGIEAQHPDEIPNAPVPPFAAAVSGRRKSGSFTPKEPAEDGRGLP</sequence>
<dbReference type="InterPro" id="IPR029060">
    <property type="entry name" value="PIN-like_dom_sf"/>
</dbReference>
<dbReference type="InterPro" id="IPR002716">
    <property type="entry name" value="PIN_dom"/>
</dbReference>
<evidence type="ECO:0000256" key="1">
    <source>
        <dbReference type="SAM" id="MobiDB-lite"/>
    </source>
</evidence>
<protein>
    <submittedName>
        <fullName evidence="3">PIN domain-containing protein</fullName>
    </submittedName>
</protein>
<proteinExistence type="predicted"/>
<feature type="domain" description="PIN" evidence="2">
    <location>
        <begin position="8"/>
        <end position="112"/>
    </location>
</feature>
<gene>
    <name evidence="3" type="ORF">CU103_24335</name>
</gene>
<reference evidence="4" key="1">
    <citation type="submission" date="2017-11" db="EMBL/GenBank/DDBJ databases">
        <authorList>
            <person name="Kuznetsova I."/>
            <person name="Sazanova A."/>
            <person name="Chirak E."/>
            <person name="Safronova V."/>
            <person name="Willems A."/>
        </authorList>
    </citation>
    <scope>NUCLEOTIDE SEQUENCE [LARGE SCALE GENOMIC DNA]</scope>
    <source>
        <strain evidence="4">CCBAU 03422</strain>
    </source>
</reference>
<dbReference type="AlphaFoldDB" id="A0A2P7B3Q1"/>
<dbReference type="OrthoDB" id="211933at2"/>
<evidence type="ECO:0000313" key="3">
    <source>
        <dbReference type="EMBL" id="PSH61091.1"/>
    </source>
</evidence>
<comment type="caution">
    <text evidence="3">The sequence shown here is derived from an EMBL/GenBank/DDBJ whole genome shotgun (WGS) entry which is preliminary data.</text>
</comment>
<accession>A0A2P7B3Q1</accession>
<name>A0A2P7B3Q1_9HYPH</name>
<evidence type="ECO:0000313" key="4">
    <source>
        <dbReference type="Proteomes" id="UP000241764"/>
    </source>
</evidence>
<evidence type="ECO:0000259" key="2">
    <source>
        <dbReference type="Pfam" id="PF13470"/>
    </source>
</evidence>
<feature type="compositionally biased region" description="Basic and acidic residues" evidence="1">
    <location>
        <begin position="158"/>
        <end position="167"/>
    </location>
</feature>
<dbReference type="Pfam" id="PF13470">
    <property type="entry name" value="PIN_3"/>
    <property type="match status" value="1"/>
</dbReference>
<dbReference type="EMBL" id="PGGM01000014">
    <property type="protein sequence ID" value="PSH61091.1"/>
    <property type="molecule type" value="Genomic_DNA"/>
</dbReference>
<dbReference type="Proteomes" id="UP000241764">
    <property type="component" value="Unassembled WGS sequence"/>
</dbReference>
<feature type="region of interest" description="Disordered" evidence="1">
    <location>
        <begin position="124"/>
        <end position="167"/>
    </location>
</feature>
<keyword evidence="4" id="KW-1185">Reference proteome</keyword>